<dbReference type="InterPro" id="IPR011923">
    <property type="entry name" value="RodA/MrdB"/>
</dbReference>
<feature type="transmembrane region" description="Helical" evidence="6">
    <location>
        <begin position="304"/>
        <end position="323"/>
    </location>
</feature>
<feature type="transmembrane region" description="Helical" evidence="6">
    <location>
        <begin position="134"/>
        <end position="153"/>
    </location>
</feature>
<accession>A0A928TU71</accession>
<organism evidence="7 8">
    <name type="scientific">candidate division WWE3 bacterium</name>
    <dbReference type="NCBI Taxonomy" id="2053526"/>
    <lineage>
        <taxon>Bacteria</taxon>
        <taxon>Katanobacteria</taxon>
    </lineage>
</organism>
<evidence type="ECO:0000256" key="2">
    <source>
        <dbReference type="ARBA" id="ARBA00022692"/>
    </source>
</evidence>
<evidence type="ECO:0000256" key="3">
    <source>
        <dbReference type="ARBA" id="ARBA00022960"/>
    </source>
</evidence>
<dbReference type="PANTHER" id="PTHR30474">
    <property type="entry name" value="CELL CYCLE PROTEIN"/>
    <property type="match status" value="1"/>
</dbReference>
<evidence type="ECO:0000256" key="6">
    <source>
        <dbReference type="SAM" id="Phobius"/>
    </source>
</evidence>
<feature type="transmembrane region" description="Helical" evidence="6">
    <location>
        <begin position="76"/>
        <end position="94"/>
    </location>
</feature>
<feature type="transmembrane region" description="Helical" evidence="6">
    <location>
        <begin position="183"/>
        <end position="201"/>
    </location>
</feature>
<feature type="transmembrane region" description="Helical" evidence="6">
    <location>
        <begin position="335"/>
        <end position="355"/>
    </location>
</feature>
<dbReference type="AlphaFoldDB" id="A0A928TU71"/>
<keyword evidence="5 6" id="KW-0472">Membrane</keyword>
<evidence type="ECO:0000256" key="4">
    <source>
        <dbReference type="ARBA" id="ARBA00022989"/>
    </source>
</evidence>
<protein>
    <submittedName>
        <fullName evidence="7">Rod shape-determining protein RodA</fullName>
    </submittedName>
</protein>
<dbReference type="GO" id="GO:0015648">
    <property type="term" value="F:lipid-linked peptidoglycan transporter activity"/>
    <property type="evidence" value="ECO:0007669"/>
    <property type="project" value="TreeGrafter"/>
</dbReference>
<keyword evidence="3" id="KW-0133">Cell shape</keyword>
<dbReference type="GO" id="GO:0032153">
    <property type="term" value="C:cell division site"/>
    <property type="evidence" value="ECO:0007669"/>
    <property type="project" value="TreeGrafter"/>
</dbReference>
<dbReference type="Proteomes" id="UP000710385">
    <property type="component" value="Unassembled WGS sequence"/>
</dbReference>
<feature type="transmembrane region" description="Helical" evidence="6">
    <location>
        <begin position="271"/>
        <end position="292"/>
    </location>
</feature>
<name>A0A928TU71_UNCKA</name>
<feature type="transmembrane region" description="Helical" evidence="6">
    <location>
        <begin position="100"/>
        <end position="127"/>
    </location>
</feature>
<sequence>MRLQNIIIRFDWTLMLTALALTGVGLVVMYGIGISRAEADLFLFQKQFVGTVIGLFLIAACCLLDYRQLRSLALPLYAAGAALLAGVLVFGESIRGTRGWYVIGGLSFQPVEIAKICLILFLASYLVRFVHEKLPWHALSGSLLATLGYAALVLLQPDFGSAMVMIALWGFMVLVVGIPFRAILAVTGIFLFAAVAAWTLFFQPYQKERFMAFLDPSLDARGAGYNVTQARIAIGSGGLFGKGIGEGSQSRLRFLPEAATDFTFAVIGEELGLVGISLVLGLFVLLFYRFFAIARLSEDDYAKLLIVGAGSMLFVHLVINAGMNVGMMPVTGIPLPFLSSASSFLISAFVSLGLVQSISVHRRAHA</sequence>
<proteinExistence type="predicted"/>
<dbReference type="Pfam" id="PF01098">
    <property type="entry name" value="FTSW_RODA_SPOVE"/>
    <property type="match status" value="1"/>
</dbReference>
<evidence type="ECO:0000256" key="5">
    <source>
        <dbReference type="ARBA" id="ARBA00023136"/>
    </source>
</evidence>
<gene>
    <name evidence="7" type="primary">rodA</name>
    <name evidence="7" type="ORF">HS096_03405</name>
</gene>
<feature type="transmembrane region" description="Helical" evidence="6">
    <location>
        <begin position="12"/>
        <end position="32"/>
    </location>
</feature>
<feature type="transmembrane region" description="Helical" evidence="6">
    <location>
        <begin position="44"/>
        <end position="64"/>
    </location>
</feature>
<dbReference type="EMBL" id="JABTTY010000001">
    <property type="protein sequence ID" value="MBE7525406.1"/>
    <property type="molecule type" value="Genomic_DNA"/>
</dbReference>
<evidence type="ECO:0000313" key="8">
    <source>
        <dbReference type="Proteomes" id="UP000710385"/>
    </source>
</evidence>
<comment type="caution">
    <text evidence="7">The sequence shown here is derived from an EMBL/GenBank/DDBJ whole genome shotgun (WGS) entry which is preliminary data.</text>
</comment>
<dbReference type="GO" id="GO:0051301">
    <property type="term" value="P:cell division"/>
    <property type="evidence" value="ECO:0007669"/>
    <property type="project" value="InterPro"/>
</dbReference>
<evidence type="ECO:0000256" key="1">
    <source>
        <dbReference type="ARBA" id="ARBA00004141"/>
    </source>
</evidence>
<evidence type="ECO:0000313" key="7">
    <source>
        <dbReference type="EMBL" id="MBE7525406.1"/>
    </source>
</evidence>
<keyword evidence="4 6" id="KW-1133">Transmembrane helix</keyword>
<keyword evidence="2 6" id="KW-0812">Transmembrane</keyword>
<feature type="transmembrane region" description="Helical" evidence="6">
    <location>
        <begin position="159"/>
        <end position="176"/>
    </location>
</feature>
<comment type="subcellular location">
    <subcellularLocation>
        <location evidence="1">Membrane</location>
        <topology evidence="1">Multi-pass membrane protein</topology>
    </subcellularLocation>
</comment>
<dbReference type="InterPro" id="IPR001182">
    <property type="entry name" value="FtsW/RodA"/>
</dbReference>
<dbReference type="GO" id="GO:0008360">
    <property type="term" value="P:regulation of cell shape"/>
    <property type="evidence" value="ECO:0007669"/>
    <property type="project" value="UniProtKB-KW"/>
</dbReference>
<reference evidence="7" key="1">
    <citation type="submission" date="2020-05" db="EMBL/GenBank/DDBJ databases">
        <title>High-Quality Genomes of Partial-Nitritation/Anammox System by Hierarchical Clustering Based Hybrid Assembly.</title>
        <authorList>
            <person name="Liu L."/>
            <person name="Wang Y."/>
            <person name="Che Y."/>
            <person name="Chen Y."/>
            <person name="Xia Y."/>
            <person name="Luo R."/>
            <person name="Cheng S.H."/>
            <person name="Zheng C."/>
            <person name="Zhang T."/>
        </authorList>
    </citation>
    <scope>NUCLEOTIDE SEQUENCE</scope>
    <source>
        <strain evidence="7">H1_PAT1</strain>
    </source>
</reference>
<dbReference type="GO" id="GO:0005886">
    <property type="term" value="C:plasma membrane"/>
    <property type="evidence" value="ECO:0007669"/>
    <property type="project" value="TreeGrafter"/>
</dbReference>
<dbReference type="NCBIfam" id="TIGR02210">
    <property type="entry name" value="rodA_shape"/>
    <property type="match status" value="1"/>
</dbReference>